<dbReference type="Pfam" id="PF13489">
    <property type="entry name" value="Methyltransf_23"/>
    <property type="match status" value="1"/>
</dbReference>
<accession>A0ABM8LIK3</accession>
<dbReference type="Gene3D" id="3.40.50.720">
    <property type="entry name" value="NAD(P)-binding Rossmann-like Domain"/>
    <property type="match status" value="1"/>
</dbReference>
<dbReference type="SUPFAM" id="SSF53335">
    <property type="entry name" value="S-adenosyl-L-methionine-dependent methyltransferases"/>
    <property type="match status" value="1"/>
</dbReference>
<dbReference type="EMBL" id="CADIKR010000006">
    <property type="protein sequence ID" value="CAB3898353.1"/>
    <property type="molecule type" value="Genomic_DNA"/>
</dbReference>
<sequence length="414" mass="45874">MKCRHCQAELRLPFLDLGHAPPSNAYLSEAALRRPETWFPLRILVCESCWLVQTEDHAGREALFTDDYAYFSSFSSSWLAHSRRYVDAMIGRFGLGKDSMVAEIAANDGYLLQYVKEAGIACYGVEPTASTAQAARDRGIDIVQRFFGVELGDELTESGRAADLIAANNVLAHVPDINDFVSGFAALLKPQGVATFEFPHLLRMVQEGQFDTVYHEHYSYLSLTAVSRIFTANGLSVFDVEHLSTHGGSLRVFAQRLDTGKHETSAEVARTLDEEQRAGVATPDFYACFQQQAERVKNDLLAFLVELRRGGKRIAAYGAAAKGNTLLNFAGVRPDLLPYVVDLNPAKQGKYLPGSHIPIVAEARLREDRPEYILILPWNLKTEVSEQLAYARHDWNAKLVTAIPSLSIDSGPHA</sequence>
<reference evidence="3 4" key="1">
    <citation type="submission" date="2020-04" db="EMBL/GenBank/DDBJ databases">
        <authorList>
            <person name="De Canck E."/>
        </authorList>
    </citation>
    <scope>NUCLEOTIDE SEQUENCE [LARGE SCALE GENOMIC DNA]</scope>
    <source>
        <strain evidence="3 4">LMG 3415</strain>
    </source>
</reference>
<evidence type="ECO:0000259" key="2">
    <source>
        <dbReference type="Pfam" id="PF08484"/>
    </source>
</evidence>
<organism evidence="3 4">
    <name type="scientific">Achromobacter mucicolens</name>
    <dbReference type="NCBI Taxonomy" id="1389922"/>
    <lineage>
        <taxon>Bacteria</taxon>
        <taxon>Pseudomonadati</taxon>
        <taxon>Pseudomonadota</taxon>
        <taxon>Betaproteobacteria</taxon>
        <taxon>Burkholderiales</taxon>
        <taxon>Alcaligenaceae</taxon>
        <taxon>Achromobacter</taxon>
    </lineage>
</organism>
<comment type="caution">
    <text evidence="3">The sequence shown here is derived from an EMBL/GenBank/DDBJ whole genome shotgun (WGS) entry which is preliminary data.</text>
</comment>
<dbReference type="PANTHER" id="PTHR43861:SF5">
    <property type="entry name" value="BLL5978 PROTEIN"/>
    <property type="match status" value="1"/>
</dbReference>
<dbReference type="Pfam" id="PF08421">
    <property type="entry name" value="Methyltransf_13"/>
    <property type="match status" value="1"/>
</dbReference>
<dbReference type="InterPro" id="IPR038576">
    <property type="entry name" value="Methyltransf_Zn-bd_dom_put_sf"/>
</dbReference>
<dbReference type="Gene3D" id="6.10.250.3100">
    <property type="match status" value="1"/>
</dbReference>
<evidence type="ECO:0000313" key="3">
    <source>
        <dbReference type="EMBL" id="CAB3898353.1"/>
    </source>
</evidence>
<dbReference type="Proteomes" id="UP000507140">
    <property type="component" value="Unassembled WGS sequence"/>
</dbReference>
<gene>
    <name evidence="3" type="ORF">LMG3415_04329</name>
</gene>
<dbReference type="InterPro" id="IPR013630">
    <property type="entry name" value="Methyltransf_Zn-bd_dom_put"/>
</dbReference>
<keyword evidence="4" id="KW-1185">Reference proteome</keyword>
<dbReference type="InterPro" id="IPR029063">
    <property type="entry name" value="SAM-dependent_MTases_sf"/>
</dbReference>
<protein>
    <recommendedName>
        <fullName evidence="5">2-polyprenyl-6-hydroxyphenol methylase</fullName>
    </recommendedName>
</protein>
<evidence type="ECO:0000313" key="4">
    <source>
        <dbReference type="Proteomes" id="UP000507140"/>
    </source>
</evidence>
<dbReference type="PANTHER" id="PTHR43861">
    <property type="entry name" value="TRANS-ACONITATE 2-METHYLTRANSFERASE-RELATED"/>
    <property type="match status" value="1"/>
</dbReference>
<dbReference type="InterPro" id="IPR013691">
    <property type="entry name" value="MeTrfase_14"/>
</dbReference>
<feature type="domain" description="Methyltransferase putative zinc binding" evidence="1">
    <location>
        <begin position="3"/>
        <end position="64"/>
    </location>
</feature>
<dbReference type="RefSeq" id="WP_180099992.1">
    <property type="nucleotide sequence ID" value="NZ_CADIKR010000006.1"/>
</dbReference>
<feature type="domain" description="C-methyltransferase" evidence="2">
    <location>
        <begin position="245"/>
        <end position="404"/>
    </location>
</feature>
<name>A0ABM8LIK3_9BURK</name>
<dbReference type="Pfam" id="PF08484">
    <property type="entry name" value="Methyltransf_14"/>
    <property type="match status" value="1"/>
</dbReference>
<evidence type="ECO:0008006" key="5">
    <source>
        <dbReference type="Google" id="ProtNLM"/>
    </source>
</evidence>
<evidence type="ECO:0000259" key="1">
    <source>
        <dbReference type="Pfam" id="PF08421"/>
    </source>
</evidence>
<dbReference type="Gene3D" id="6.20.50.110">
    <property type="entry name" value="Methyltransferase, zinc-binding domain"/>
    <property type="match status" value="1"/>
</dbReference>
<dbReference type="Gene3D" id="3.40.50.150">
    <property type="entry name" value="Vaccinia Virus protein VP39"/>
    <property type="match status" value="1"/>
</dbReference>
<proteinExistence type="predicted"/>